<reference evidence="6 7" key="1">
    <citation type="submission" date="2019-07" db="EMBL/GenBank/DDBJ databases">
        <title>De Novo Assembly of kiwifruit Actinidia rufa.</title>
        <authorList>
            <person name="Sugita-Konishi S."/>
            <person name="Sato K."/>
            <person name="Mori E."/>
            <person name="Abe Y."/>
            <person name="Kisaki G."/>
            <person name="Hamano K."/>
            <person name="Suezawa K."/>
            <person name="Otani M."/>
            <person name="Fukuda T."/>
            <person name="Manabe T."/>
            <person name="Gomi K."/>
            <person name="Tabuchi M."/>
            <person name="Akimitsu K."/>
            <person name="Kataoka I."/>
        </authorList>
    </citation>
    <scope>NUCLEOTIDE SEQUENCE [LARGE SCALE GENOMIC DNA]</scope>
    <source>
        <strain evidence="7">cv. Fuchu</strain>
    </source>
</reference>
<dbReference type="InterPro" id="IPR002213">
    <property type="entry name" value="UDP_glucos_trans"/>
</dbReference>
<keyword evidence="2 4" id="KW-0808">Transferase</keyword>
<dbReference type="PROSITE" id="PS00375">
    <property type="entry name" value="UDPGT"/>
    <property type="match status" value="1"/>
</dbReference>
<organism evidence="6 7">
    <name type="scientific">Actinidia rufa</name>
    <dbReference type="NCBI Taxonomy" id="165716"/>
    <lineage>
        <taxon>Eukaryota</taxon>
        <taxon>Viridiplantae</taxon>
        <taxon>Streptophyta</taxon>
        <taxon>Embryophyta</taxon>
        <taxon>Tracheophyta</taxon>
        <taxon>Spermatophyta</taxon>
        <taxon>Magnoliopsida</taxon>
        <taxon>eudicotyledons</taxon>
        <taxon>Gunneridae</taxon>
        <taxon>Pentapetalae</taxon>
        <taxon>asterids</taxon>
        <taxon>Ericales</taxon>
        <taxon>Actinidiaceae</taxon>
        <taxon>Actinidia</taxon>
    </lineage>
</organism>
<dbReference type="CDD" id="cd03784">
    <property type="entry name" value="GT1_Gtf-like"/>
    <property type="match status" value="1"/>
</dbReference>
<evidence type="ECO:0000256" key="5">
    <source>
        <dbReference type="RuleBase" id="RU362057"/>
    </source>
</evidence>
<protein>
    <recommendedName>
        <fullName evidence="5">Glycosyltransferase</fullName>
        <ecNumber evidence="5">2.4.1.-</ecNumber>
    </recommendedName>
</protein>
<evidence type="ECO:0000313" key="6">
    <source>
        <dbReference type="EMBL" id="GFZ12324.1"/>
    </source>
</evidence>
<proteinExistence type="inferred from homology"/>
<evidence type="ECO:0000256" key="4">
    <source>
        <dbReference type="RuleBase" id="RU003718"/>
    </source>
</evidence>
<keyword evidence="7" id="KW-1185">Reference proteome</keyword>
<keyword evidence="4" id="KW-0328">Glycosyltransferase</keyword>
<name>A0A7J0GNP2_9ERIC</name>
<dbReference type="GO" id="GO:0035251">
    <property type="term" value="F:UDP-glucosyltransferase activity"/>
    <property type="evidence" value="ECO:0007669"/>
    <property type="project" value="InterPro"/>
</dbReference>
<keyword evidence="3" id="KW-0284">Flavonoid biosynthesis</keyword>
<comment type="caution">
    <text evidence="6">The sequence shown here is derived from an EMBL/GenBank/DDBJ whole genome shotgun (WGS) entry which is preliminary data.</text>
</comment>
<dbReference type="GO" id="GO:0009813">
    <property type="term" value="P:flavonoid biosynthetic process"/>
    <property type="evidence" value="ECO:0007669"/>
    <property type="project" value="UniProtKB-KW"/>
</dbReference>
<accession>A0A7J0GNP2</accession>
<dbReference type="InterPro" id="IPR035595">
    <property type="entry name" value="UDP_glycos_trans_CS"/>
</dbReference>
<dbReference type="OrthoDB" id="5835829at2759"/>
<evidence type="ECO:0000256" key="2">
    <source>
        <dbReference type="ARBA" id="ARBA00022679"/>
    </source>
</evidence>
<comment type="similarity">
    <text evidence="1 4">Belongs to the UDP-glycosyltransferase family.</text>
</comment>
<dbReference type="Pfam" id="PF00201">
    <property type="entry name" value="UDPGT"/>
    <property type="match status" value="1"/>
</dbReference>
<dbReference type="PANTHER" id="PTHR48048:SF45">
    <property type="entry name" value="GLYCOSYLTRANSFERASE"/>
    <property type="match status" value="1"/>
</dbReference>
<dbReference type="SUPFAM" id="SSF53756">
    <property type="entry name" value="UDP-Glycosyltransferase/glycogen phosphorylase"/>
    <property type="match status" value="1"/>
</dbReference>
<evidence type="ECO:0000256" key="3">
    <source>
        <dbReference type="ARBA" id="ARBA00023241"/>
    </source>
</evidence>
<gene>
    <name evidence="6" type="ORF">Acr_23g0007090</name>
</gene>
<evidence type="ECO:0000313" key="7">
    <source>
        <dbReference type="Proteomes" id="UP000585474"/>
    </source>
</evidence>
<dbReference type="Proteomes" id="UP000585474">
    <property type="component" value="Unassembled WGS sequence"/>
</dbReference>
<dbReference type="AlphaFoldDB" id="A0A7J0GNP2"/>
<sequence length="472" mass="52292">MEKMKAEAELVFIPFPGTGHLVSTVEMAKQIISRDDRISVTVLVMKFPFDSTHEQSPLHEDHQRLRFVDLPKYKPAKEQTSGIVMADFMNSNKLHVRDVVSQMTAEPTRLAGFEIDMFCTSMMDVADEFGLPTYVFFTSSAAFLGLVLHHHRLDVSDIKNNHLDAELSVAAFANPFPVKLLPTVFLDKEGGGSAMILNIAEGLKQTRGIMVNTFAELESHALDSLTNIPPVYPVGPVLNLKTDPHNHPFEDIMRWLDDQPPSSVVFLCFGSMGSFGSDQVTEIARALEKSGYRFLWSLRRPPPKGKIEIPGDYEDPDQILPEGFTERTAEIGKVIGWAPQVAVLGHAAVGGFVSHCGWNSTLESLWSGGVPVAAWPMYAEQQMNAFEMVRELGLAVEIKIDYKRDFKAEENDGVLVTAEEIESGIRQLMDGGDEIREKVKEMSGKSRAAVIEGGSSYNSLGRFIEDVVKNST</sequence>
<dbReference type="EMBL" id="BJWL01000023">
    <property type="protein sequence ID" value="GFZ12324.1"/>
    <property type="molecule type" value="Genomic_DNA"/>
</dbReference>
<dbReference type="FunFam" id="3.40.50.2000:FF:000056">
    <property type="entry name" value="Glycosyltransferase"/>
    <property type="match status" value="1"/>
</dbReference>
<dbReference type="PANTHER" id="PTHR48048">
    <property type="entry name" value="GLYCOSYLTRANSFERASE"/>
    <property type="match status" value="1"/>
</dbReference>
<dbReference type="Gene3D" id="3.40.50.2000">
    <property type="entry name" value="Glycogen Phosphorylase B"/>
    <property type="match status" value="2"/>
</dbReference>
<dbReference type="InterPro" id="IPR050481">
    <property type="entry name" value="UDP-glycosyltransf_plant"/>
</dbReference>
<dbReference type="EC" id="2.4.1.-" evidence="5"/>
<evidence type="ECO:0000256" key="1">
    <source>
        <dbReference type="ARBA" id="ARBA00009995"/>
    </source>
</evidence>